<evidence type="ECO:0000256" key="2">
    <source>
        <dbReference type="SAM" id="MobiDB-lite"/>
    </source>
</evidence>
<dbReference type="EC" id="2.3.1.180" evidence="4"/>
<accession>A0ABU0P2V0</accession>
<dbReference type="SUPFAM" id="SSF53901">
    <property type="entry name" value="Thiolase-like"/>
    <property type="match status" value="2"/>
</dbReference>
<organism evidence="4 5">
    <name type="scientific">Streptomyces rishiriensis</name>
    <dbReference type="NCBI Taxonomy" id="68264"/>
    <lineage>
        <taxon>Bacteria</taxon>
        <taxon>Bacillati</taxon>
        <taxon>Actinomycetota</taxon>
        <taxon>Actinomycetes</taxon>
        <taxon>Kitasatosporales</taxon>
        <taxon>Streptomycetaceae</taxon>
        <taxon>Streptomyces</taxon>
    </lineage>
</organism>
<dbReference type="InterPro" id="IPR016039">
    <property type="entry name" value="Thiolase-like"/>
</dbReference>
<keyword evidence="4" id="KW-0012">Acyltransferase</keyword>
<feature type="region of interest" description="Disordered" evidence="2">
    <location>
        <begin position="1"/>
        <end position="23"/>
    </location>
</feature>
<dbReference type="GO" id="GO:0033818">
    <property type="term" value="F:beta-ketoacyl-acyl-carrier-protein synthase III activity"/>
    <property type="evidence" value="ECO:0007669"/>
    <property type="project" value="UniProtKB-EC"/>
</dbReference>
<evidence type="ECO:0000313" key="4">
    <source>
        <dbReference type="EMBL" id="MDQ0585313.1"/>
    </source>
</evidence>
<dbReference type="EMBL" id="JAUSWV010000002">
    <property type="protein sequence ID" value="MDQ0585313.1"/>
    <property type="molecule type" value="Genomic_DNA"/>
</dbReference>
<evidence type="ECO:0000313" key="5">
    <source>
        <dbReference type="Proteomes" id="UP001230654"/>
    </source>
</evidence>
<comment type="caution">
    <text evidence="4">The sequence shown here is derived from an EMBL/GenBank/DDBJ whole genome shotgun (WGS) entry which is preliminary data.</text>
</comment>
<dbReference type="Gene3D" id="3.40.47.10">
    <property type="match status" value="2"/>
</dbReference>
<feature type="domain" description="Beta-ketoacyl-[acyl-carrier-protein] synthase III N-terminal" evidence="3">
    <location>
        <begin position="128"/>
        <end position="200"/>
    </location>
</feature>
<evidence type="ECO:0000256" key="1">
    <source>
        <dbReference type="ARBA" id="ARBA00022490"/>
    </source>
</evidence>
<proteinExistence type="predicted"/>
<reference evidence="4 5" key="1">
    <citation type="submission" date="2023-07" db="EMBL/GenBank/DDBJ databases">
        <title>Comparative genomics of wheat-associated soil bacteria to identify genetic determinants of phenazine resistance.</title>
        <authorList>
            <person name="Mouncey N."/>
        </authorList>
    </citation>
    <scope>NUCLEOTIDE SEQUENCE [LARGE SCALE GENOMIC DNA]</scope>
    <source>
        <strain evidence="4 5">B2I6</strain>
    </source>
</reference>
<dbReference type="Pfam" id="PF08545">
    <property type="entry name" value="ACP_syn_III"/>
    <property type="match status" value="1"/>
</dbReference>
<evidence type="ECO:0000259" key="3">
    <source>
        <dbReference type="Pfam" id="PF08545"/>
    </source>
</evidence>
<gene>
    <name evidence="4" type="ORF">QF030_007491</name>
</gene>
<protein>
    <submittedName>
        <fullName evidence="4">3-oxoacyl-[acyl-carrier-protein] synthase-3</fullName>
        <ecNumber evidence="4">2.3.1.180</ecNumber>
    </submittedName>
</protein>
<dbReference type="CDD" id="cd00827">
    <property type="entry name" value="init_cond_enzymes"/>
    <property type="match status" value="1"/>
</dbReference>
<name>A0ABU0P2V0_STRRH</name>
<keyword evidence="5" id="KW-1185">Reference proteome</keyword>
<keyword evidence="1" id="KW-0963">Cytoplasm</keyword>
<dbReference type="PANTHER" id="PTHR34069:SF2">
    <property type="entry name" value="BETA-KETOACYL-[ACYL-CARRIER-PROTEIN] SYNTHASE III"/>
    <property type="match status" value="1"/>
</dbReference>
<dbReference type="PANTHER" id="PTHR34069">
    <property type="entry name" value="3-OXOACYL-[ACYL-CARRIER-PROTEIN] SYNTHASE 3"/>
    <property type="match status" value="1"/>
</dbReference>
<keyword evidence="4" id="KW-0808">Transferase</keyword>
<sequence length="358" mass="37848">MTATNHPPVVDTRAAEDRTGTGPATRLSIKAATLWLPPVKEGAPDGELSSADVERIGVTELYVAPDDIAPPQMAALAVESALGGSGTEPADIGLLAHSFSYHQGFDMWSPAHYIAHQAGIIDGLPVNVQQLCNGGAVALQLAAKWLVATPDVSTALVTSADRFCTPGFNRWSSDDDAAYSDSATAVLLGRTGEGDDFLHLLSLEMVTDSEWEVQMRGDDAFSSVPFGHGVPVDLRRANKVFRESGAAARMVKLGVPKMHELVQRALRTAGVGREDISCVALPRLTRTMREGMFKPTISEVIGGNPRYLECGTGCLGAGDFLANLVDIEEGLNPGEFGLIIQGTGGYTFTCAVVQAPVE</sequence>
<dbReference type="Proteomes" id="UP001230654">
    <property type="component" value="Unassembled WGS sequence"/>
</dbReference>
<dbReference type="InterPro" id="IPR013751">
    <property type="entry name" value="ACP_syn_III_N"/>
</dbReference>